<keyword evidence="2" id="KW-1185">Reference proteome</keyword>
<reference evidence="1" key="1">
    <citation type="submission" date="2022-07" db="EMBL/GenBank/DDBJ databases">
        <title>Phylogenomic reconstructions and comparative analyses of Kickxellomycotina fungi.</title>
        <authorList>
            <person name="Reynolds N.K."/>
            <person name="Stajich J.E."/>
            <person name="Barry K."/>
            <person name="Grigoriev I.V."/>
            <person name="Crous P."/>
            <person name="Smith M.E."/>
        </authorList>
    </citation>
    <scope>NUCLEOTIDE SEQUENCE</scope>
    <source>
        <strain evidence="1">CBS 102833</strain>
    </source>
</reference>
<comment type="caution">
    <text evidence="1">The sequence shown here is derived from an EMBL/GenBank/DDBJ whole genome shotgun (WGS) entry which is preliminary data.</text>
</comment>
<proteinExistence type="predicted"/>
<accession>A0ACC1LIB0</accession>
<dbReference type="EMBL" id="JANBUP010000817">
    <property type="protein sequence ID" value="KAJ2810055.1"/>
    <property type="molecule type" value="Genomic_DNA"/>
</dbReference>
<protein>
    <submittedName>
        <fullName evidence="1">Uncharacterized protein</fullName>
    </submittedName>
</protein>
<sequence length="222" mass="22689">MLCKHTTLSALAVVIAAVGCASAAPQGVDVNAILAQANAAMPNIDALINNPAFLASISKQMGSLNDFLANNPNFFQTFMNGINIPAFPTNILNNIPNNGLGDFSLPPMAPLPTNFMADIPTDLLAGFSFPSIPVPTLTFLDNLGQNPQPHPSSTKSPSPKSSPTKPAEANGDNTAPPAAKQTDESIDNGSDKPANSKSNAGANLKPAAGLFAAGIVAVAALF</sequence>
<organism evidence="1 2">
    <name type="scientific">Coemansia furcata</name>
    <dbReference type="NCBI Taxonomy" id="417177"/>
    <lineage>
        <taxon>Eukaryota</taxon>
        <taxon>Fungi</taxon>
        <taxon>Fungi incertae sedis</taxon>
        <taxon>Zoopagomycota</taxon>
        <taxon>Kickxellomycotina</taxon>
        <taxon>Kickxellomycetes</taxon>
        <taxon>Kickxellales</taxon>
        <taxon>Kickxellaceae</taxon>
        <taxon>Coemansia</taxon>
    </lineage>
</organism>
<evidence type="ECO:0000313" key="2">
    <source>
        <dbReference type="Proteomes" id="UP001140096"/>
    </source>
</evidence>
<gene>
    <name evidence="1" type="ORF">H4S07_002895</name>
</gene>
<evidence type="ECO:0000313" key="1">
    <source>
        <dbReference type="EMBL" id="KAJ2810055.1"/>
    </source>
</evidence>
<name>A0ACC1LIB0_9FUNG</name>
<dbReference type="Proteomes" id="UP001140096">
    <property type="component" value="Unassembled WGS sequence"/>
</dbReference>